<evidence type="ECO:0008006" key="3">
    <source>
        <dbReference type="Google" id="ProtNLM"/>
    </source>
</evidence>
<organism evidence="1 2">
    <name type="scientific">Anabaena azotica FACHB-119</name>
    <dbReference type="NCBI Taxonomy" id="947527"/>
    <lineage>
        <taxon>Bacteria</taxon>
        <taxon>Bacillati</taxon>
        <taxon>Cyanobacteriota</taxon>
        <taxon>Cyanophyceae</taxon>
        <taxon>Nostocales</taxon>
        <taxon>Nostocaceae</taxon>
        <taxon>Anabaena</taxon>
        <taxon>Anabaena azotica</taxon>
    </lineage>
</organism>
<dbReference type="EMBL" id="JACJSG010000005">
    <property type="protein sequence ID" value="MBD2499994.1"/>
    <property type="molecule type" value="Genomic_DNA"/>
</dbReference>
<gene>
    <name evidence="1" type="ORF">H6G83_05065</name>
</gene>
<sequence length="79" mass="8380">MLTILLSTPPKVAQADELSIELCGVRLGVCATRTKLPLRSTCQPWASIILPERSPTVGRIGCREAVLCAPTHVSVSGIP</sequence>
<name>A0ABR8CYH8_9NOST</name>
<evidence type="ECO:0000313" key="2">
    <source>
        <dbReference type="Proteomes" id="UP000661112"/>
    </source>
</evidence>
<comment type="caution">
    <text evidence="1">The sequence shown here is derived from an EMBL/GenBank/DDBJ whole genome shotgun (WGS) entry which is preliminary data.</text>
</comment>
<reference evidence="1 2" key="1">
    <citation type="journal article" date="2020" name="ISME J.">
        <title>Comparative genomics reveals insights into cyanobacterial evolution and habitat adaptation.</title>
        <authorList>
            <person name="Chen M.Y."/>
            <person name="Teng W.K."/>
            <person name="Zhao L."/>
            <person name="Hu C.X."/>
            <person name="Zhou Y.K."/>
            <person name="Han B.P."/>
            <person name="Song L.R."/>
            <person name="Shu W.S."/>
        </authorList>
    </citation>
    <scope>NUCLEOTIDE SEQUENCE [LARGE SCALE GENOMIC DNA]</scope>
    <source>
        <strain evidence="1 2">FACHB-119</strain>
    </source>
</reference>
<protein>
    <recommendedName>
        <fullName evidence="3">Secreted protein</fullName>
    </recommendedName>
</protein>
<proteinExistence type="predicted"/>
<keyword evidence="2" id="KW-1185">Reference proteome</keyword>
<evidence type="ECO:0000313" key="1">
    <source>
        <dbReference type="EMBL" id="MBD2499994.1"/>
    </source>
</evidence>
<dbReference type="RefSeq" id="WP_190467900.1">
    <property type="nucleotide sequence ID" value="NZ_JACJSG010000005.1"/>
</dbReference>
<accession>A0ABR8CYH8</accession>
<dbReference type="Proteomes" id="UP000661112">
    <property type="component" value="Unassembled WGS sequence"/>
</dbReference>